<comment type="caution">
    <text evidence="1">The sequence shown here is derived from an EMBL/GenBank/DDBJ whole genome shotgun (WGS) entry which is preliminary data.</text>
</comment>
<dbReference type="Proteomes" id="UP000237000">
    <property type="component" value="Unassembled WGS sequence"/>
</dbReference>
<keyword evidence="2" id="KW-1185">Reference proteome</keyword>
<protein>
    <submittedName>
        <fullName evidence="1">Uncharacterized protein</fullName>
    </submittedName>
</protein>
<dbReference type="EMBL" id="JXTC01000263">
    <property type="protein sequence ID" value="PON74013.1"/>
    <property type="molecule type" value="Genomic_DNA"/>
</dbReference>
<reference evidence="2" key="1">
    <citation type="submission" date="2016-06" db="EMBL/GenBank/DDBJ databases">
        <title>Parallel loss of symbiosis genes in relatives of nitrogen-fixing non-legume Parasponia.</title>
        <authorList>
            <person name="Van Velzen R."/>
            <person name="Holmer R."/>
            <person name="Bu F."/>
            <person name="Rutten L."/>
            <person name="Van Zeijl A."/>
            <person name="Liu W."/>
            <person name="Santuari L."/>
            <person name="Cao Q."/>
            <person name="Sharma T."/>
            <person name="Shen D."/>
            <person name="Roswanjaya Y."/>
            <person name="Wardhani T."/>
            <person name="Kalhor M.S."/>
            <person name="Jansen J."/>
            <person name="Van den Hoogen J."/>
            <person name="Gungor B."/>
            <person name="Hartog M."/>
            <person name="Hontelez J."/>
            <person name="Verver J."/>
            <person name="Yang W.-C."/>
            <person name="Schijlen E."/>
            <person name="Repin R."/>
            <person name="Schilthuizen M."/>
            <person name="Schranz E."/>
            <person name="Heidstra R."/>
            <person name="Miyata K."/>
            <person name="Fedorova E."/>
            <person name="Kohlen W."/>
            <person name="Bisseling T."/>
            <person name="Smit S."/>
            <person name="Geurts R."/>
        </authorList>
    </citation>
    <scope>NUCLEOTIDE SEQUENCE [LARGE SCALE GENOMIC DNA]</scope>
    <source>
        <strain evidence="2">cv. RG33-2</strain>
    </source>
</reference>
<evidence type="ECO:0000313" key="1">
    <source>
        <dbReference type="EMBL" id="PON74013.1"/>
    </source>
</evidence>
<evidence type="ECO:0000313" key="2">
    <source>
        <dbReference type="Proteomes" id="UP000237000"/>
    </source>
</evidence>
<accession>A0A2P5DL61</accession>
<sequence>MEDLYFRPPANLLSITEINKTLEKMKYGRSTSLEQSGLKILPASRLKILPAWMLLSPIQRASTPPLTNILVVLSRIHDTLL</sequence>
<dbReference type="OrthoDB" id="10540268at2759"/>
<name>A0A2P5DL61_TREOI</name>
<proteinExistence type="predicted"/>
<organism evidence="1 2">
    <name type="scientific">Trema orientale</name>
    <name type="common">Charcoal tree</name>
    <name type="synonym">Celtis orientalis</name>
    <dbReference type="NCBI Taxonomy" id="63057"/>
    <lineage>
        <taxon>Eukaryota</taxon>
        <taxon>Viridiplantae</taxon>
        <taxon>Streptophyta</taxon>
        <taxon>Embryophyta</taxon>
        <taxon>Tracheophyta</taxon>
        <taxon>Spermatophyta</taxon>
        <taxon>Magnoliopsida</taxon>
        <taxon>eudicotyledons</taxon>
        <taxon>Gunneridae</taxon>
        <taxon>Pentapetalae</taxon>
        <taxon>rosids</taxon>
        <taxon>fabids</taxon>
        <taxon>Rosales</taxon>
        <taxon>Cannabaceae</taxon>
        <taxon>Trema</taxon>
    </lineage>
</organism>
<dbReference type="AlphaFoldDB" id="A0A2P5DL61"/>
<dbReference type="InParanoid" id="A0A2P5DL61"/>
<gene>
    <name evidence="1" type="ORF">TorRG33x02_247900</name>
</gene>